<dbReference type="GO" id="GO:0004016">
    <property type="term" value="F:adenylate cyclase activity"/>
    <property type="evidence" value="ECO:0007669"/>
    <property type="project" value="TreeGrafter"/>
</dbReference>
<dbReference type="EMBL" id="AXCW01000358">
    <property type="protein sequence ID" value="EYR62027.1"/>
    <property type="molecule type" value="Genomic_DNA"/>
</dbReference>
<name>A0A021VSJ2_9CELL</name>
<evidence type="ECO:0000256" key="1">
    <source>
        <dbReference type="ARBA" id="ARBA00022741"/>
    </source>
</evidence>
<dbReference type="GO" id="GO:0005524">
    <property type="term" value="F:ATP binding"/>
    <property type="evidence" value="ECO:0007669"/>
    <property type="project" value="UniProtKB-KW"/>
</dbReference>
<dbReference type="PANTHER" id="PTHR16305:SF35">
    <property type="entry name" value="TRANSCRIPTIONAL ACTIVATOR DOMAIN"/>
    <property type="match status" value="1"/>
</dbReference>
<sequence>MTTPFVARSAEVARLLAAVDAAARGRPSTVLLGGDAGVGKTRLVTHLADLAATRGASVVTAACVDLGDVGVPYLPFAEALGRLRAHGAAVEHLLRERPALARLLPPSGEHPAPAAVDDEAARLQLFDGLASVLAAAGHEGAPLMLVLEDLHWADASSRDVLRYLVARLRTEHVVVVGTYRTDDLHRRHPLRPVVAELARHPGVDHLELRPFTAEELAAFARAVAGREVPPDRLRTVLERSEGNAYFAQELLESDDDAVPWSLGDVLRARLDALDPAVVDVARLVAVSGRTVPEPLLRAVWHRWTGRDTATAPAAGPGAADAPGAPSDAVLDRAVRDAVAAHVLVPEADRLAFRHALLAEVVAADLLPGETVAVHRAYRDALADDDALGSAAQLAHHARAAHDLPTALVASLRAADDAARLLAPQDELRHLETVLELVEAAGPAPGA</sequence>
<dbReference type="OrthoDB" id="5476461at2"/>
<protein>
    <submittedName>
        <fullName evidence="4">LuxR family transcriptional regulator</fullName>
    </submittedName>
</protein>
<dbReference type="CDD" id="cd01983">
    <property type="entry name" value="SIMIBI"/>
    <property type="match status" value="1"/>
</dbReference>
<keyword evidence="1" id="KW-0547">Nucleotide-binding</keyword>
<gene>
    <name evidence="4" type="ORF">N866_12705</name>
</gene>
<organism evidence="4 5">
    <name type="scientific">Actinotalea ferrariae CF5-4</name>
    <dbReference type="NCBI Taxonomy" id="948458"/>
    <lineage>
        <taxon>Bacteria</taxon>
        <taxon>Bacillati</taxon>
        <taxon>Actinomycetota</taxon>
        <taxon>Actinomycetes</taxon>
        <taxon>Micrococcales</taxon>
        <taxon>Cellulomonadaceae</taxon>
        <taxon>Actinotalea</taxon>
    </lineage>
</organism>
<feature type="domain" description="Orc1-like AAA ATPase" evidence="3">
    <location>
        <begin position="4"/>
        <end position="176"/>
    </location>
</feature>
<dbReference type="GO" id="GO:0005737">
    <property type="term" value="C:cytoplasm"/>
    <property type="evidence" value="ECO:0007669"/>
    <property type="project" value="TreeGrafter"/>
</dbReference>
<dbReference type="Pfam" id="PF13191">
    <property type="entry name" value="AAA_16"/>
    <property type="match status" value="1"/>
</dbReference>
<keyword evidence="2" id="KW-0067">ATP-binding</keyword>
<evidence type="ECO:0000259" key="3">
    <source>
        <dbReference type="Pfam" id="PF13191"/>
    </source>
</evidence>
<dbReference type="Proteomes" id="UP000019753">
    <property type="component" value="Unassembled WGS sequence"/>
</dbReference>
<dbReference type="PANTHER" id="PTHR16305">
    <property type="entry name" value="TESTICULAR SOLUBLE ADENYLYL CYCLASE"/>
    <property type="match status" value="1"/>
</dbReference>
<comment type="caution">
    <text evidence="4">The sequence shown here is derived from an EMBL/GenBank/DDBJ whole genome shotgun (WGS) entry which is preliminary data.</text>
</comment>
<evidence type="ECO:0000313" key="4">
    <source>
        <dbReference type="EMBL" id="EYR62027.1"/>
    </source>
</evidence>
<dbReference type="InterPro" id="IPR041664">
    <property type="entry name" value="AAA_16"/>
</dbReference>
<dbReference type="InterPro" id="IPR027417">
    <property type="entry name" value="P-loop_NTPase"/>
</dbReference>
<proteinExistence type="predicted"/>
<reference evidence="4 5" key="1">
    <citation type="submission" date="2014-01" db="EMBL/GenBank/DDBJ databases">
        <title>Actinotalea ferrariae CF5-4.</title>
        <authorList>
            <person name="Chen F."/>
            <person name="Li Y."/>
            <person name="Wang G."/>
        </authorList>
    </citation>
    <scope>NUCLEOTIDE SEQUENCE [LARGE SCALE GENOMIC DNA]</scope>
    <source>
        <strain evidence="4 5">CF5-4</strain>
    </source>
</reference>
<evidence type="ECO:0000313" key="5">
    <source>
        <dbReference type="Proteomes" id="UP000019753"/>
    </source>
</evidence>
<accession>A0A021VSJ2</accession>
<feature type="non-terminal residue" evidence="4">
    <location>
        <position position="446"/>
    </location>
</feature>
<dbReference type="RefSeq" id="WP_034229068.1">
    <property type="nucleotide sequence ID" value="NZ_AXCW01000358.1"/>
</dbReference>
<dbReference type="AlphaFoldDB" id="A0A021VSJ2"/>
<dbReference type="SUPFAM" id="SSF52540">
    <property type="entry name" value="P-loop containing nucleoside triphosphate hydrolases"/>
    <property type="match status" value="1"/>
</dbReference>
<evidence type="ECO:0000256" key="2">
    <source>
        <dbReference type="ARBA" id="ARBA00022840"/>
    </source>
</evidence>
<dbReference type="Gene3D" id="3.40.50.300">
    <property type="entry name" value="P-loop containing nucleotide triphosphate hydrolases"/>
    <property type="match status" value="1"/>
</dbReference>
<keyword evidence="5" id="KW-1185">Reference proteome</keyword>